<dbReference type="InterPro" id="IPR011989">
    <property type="entry name" value="ARM-like"/>
</dbReference>
<dbReference type="SUPFAM" id="SSF48371">
    <property type="entry name" value="ARM repeat"/>
    <property type="match status" value="1"/>
</dbReference>
<protein>
    <recommendedName>
        <fullName evidence="3">HEAT repeat domain-containing protein</fullName>
    </recommendedName>
</protein>
<comment type="caution">
    <text evidence="1">The sequence shown here is derived from an EMBL/GenBank/DDBJ whole genome shotgun (WGS) entry which is preliminary data.</text>
</comment>
<dbReference type="SMART" id="SM00567">
    <property type="entry name" value="EZ_HEAT"/>
    <property type="match status" value="3"/>
</dbReference>
<dbReference type="EMBL" id="CAXAMM010007047">
    <property type="protein sequence ID" value="CAK9013131.1"/>
    <property type="molecule type" value="Genomic_DNA"/>
</dbReference>
<evidence type="ECO:0000313" key="1">
    <source>
        <dbReference type="EMBL" id="CAK9013131.1"/>
    </source>
</evidence>
<dbReference type="Pfam" id="PF13646">
    <property type="entry name" value="HEAT_2"/>
    <property type="match status" value="1"/>
</dbReference>
<gene>
    <name evidence="1" type="ORF">SCF082_LOCUS11795</name>
</gene>
<proteinExistence type="predicted"/>
<organism evidence="1 2">
    <name type="scientific">Durusdinium trenchii</name>
    <dbReference type="NCBI Taxonomy" id="1381693"/>
    <lineage>
        <taxon>Eukaryota</taxon>
        <taxon>Sar</taxon>
        <taxon>Alveolata</taxon>
        <taxon>Dinophyceae</taxon>
        <taxon>Suessiales</taxon>
        <taxon>Symbiodiniaceae</taxon>
        <taxon>Durusdinium</taxon>
    </lineage>
</organism>
<dbReference type="Proteomes" id="UP001642464">
    <property type="component" value="Unassembled WGS sequence"/>
</dbReference>
<evidence type="ECO:0008006" key="3">
    <source>
        <dbReference type="Google" id="ProtNLM"/>
    </source>
</evidence>
<sequence>MAKLSFAPPLRALQRAVRTPEPSNALREVVEDTPWPNTKLESYLRSRGFEKTLHAGKWPQLEILVRQHEEEYGHTWYRLDCTIQYPGAETYVWYTSKRLRHFRERLHDRLKEELCPEDYEQLFASAPFARHGGLSGTTKRLSAWCGTLARSLSQEEFSQQLLVLVLCFIDTPCYIAGALPFCIDRSMERLAFRVEDGGWFVRFSAAQAIPQVADTGDFRAIATLIELLGDQDAHVRGAAAESLAEVTFKGDRSVQKTLGTCLEDCDPQLREAAAQAMAMVAERGDEFACGLLLGHLEDPDHKVKKAVKESLKLLGRADSRSLRAAGHAER</sequence>
<evidence type="ECO:0000313" key="2">
    <source>
        <dbReference type="Proteomes" id="UP001642464"/>
    </source>
</evidence>
<dbReference type="Gene3D" id="1.25.10.10">
    <property type="entry name" value="Leucine-rich Repeat Variant"/>
    <property type="match status" value="1"/>
</dbReference>
<accession>A0ABP0JFP5</accession>
<reference evidence="1 2" key="1">
    <citation type="submission" date="2024-02" db="EMBL/GenBank/DDBJ databases">
        <authorList>
            <person name="Chen Y."/>
            <person name="Shah S."/>
            <person name="Dougan E. K."/>
            <person name="Thang M."/>
            <person name="Chan C."/>
        </authorList>
    </citation>
    <scope>NUCLEOTIDE SEQUENCE [LARGE SCALE GENOMIC DNA]</scope>
</reference>
<keyword evidence="2" id="KW-1185">Reference proteome</keyword>
<dbReference type="InterPro" id="IPR004155">
    <property type="entry name" value="PBS_lyase_HEAT"/>
</dbReference>
<name>A0ABP0JFP5_9DINO</name>
<dbReference type="InterPro" id="IPR016024">
    <property type="entry name" value="ARM-type_fold"/>
</dbReference>